<organism evidence="2 3">
    <name type="scientific">Eragrostis curvula</name>
    <name type="common">weeping love grass</name>
    <dbReference type="NCBI Taxonomy" id="38414"/>
    <lineage>
        <taxon>Eukaryota</taxon>
        <taxon>Viridiplantae</taxon>
        <taxon>Streptophyta</taxon>
        <taxon>Embryophyta</taxon>
        <taxon>Tracheophyta</taxon>
        <taxon>Spermatophyta</taxon>
        <taxon>Magnoliopsida</taxon>
        <taxon>Liliopsida</taxon>
        <taxon>Poales</taxon>
        <taxon>Poaceae</taxon>
        <taxon>PACMAD clade</taxon>
        <taxon>Chloridoideae</taxon>
        <taxon>Eragrostideae</taxon>
        <taxon>Eragrostidinae</taxon>
        <taxon>Eragrostis</taxon>
    </lineage>
</organism>
<protein>
    <submittedName>
        <fullName evidence="2">Uncharacterized protein</fullName>
    </submittedName>
</protein>
<evidence type="ECO:0000313" key="3">
    <source>
        <dbReference type="Proteomes" id="UP000324897"/>
    </source>
</evidence>
<dbReference type="Proteomes" id="UP000324897">
    <property type="component" value="Chromosome 3"/>
</dbReference>
<feature type="compositionally biased region" description="Low complexity" evidence="1">
    <location>
        <begin position="99"/>
        <end position="111"/>
    </location>
</feature>
<feature type="region of interest" description="Disordered" evidence="1">
    <location>
        <begin position="99"/>
        <end position="125"/>
    </location>
</feature>
<reference evidence="2 3" key="1">
    <citation type="journal article" date="2019" name="Sci. Rep.">
        <title>A high-quality genome of Eragrostis curvula grass provides insights into Poaceae evolution and supports new strategies to enhance forage quality.</title>
        <authorList>
            <person name="Carballo J."/>
            <person name="Santos B.A.C.M."/>
            <person name="Zappacosta D."/>
            <person name="Garbus I."/>
            <person name="Selva J.P."/>
            <person name="Gallo C.A."/>
            <person name="Diaz A."/>
            <person name="Albertini E."/>
            <person name="Caccamo M."/>
            <person name="Echenique V."/>
        </authorList>
    </citation>
    <scope>NUCLEOTIDE SEQUENCE [LARGE SCALE GENOMIC DNA]</scope>
    <source>
        <strain evidence="3">cv. Victoria</strain>
        <tissue evidence="2">Leaf</tissue>
    </source>
</reference>
<dbReference type="EMBL" id="RWGY01000039">
    <property type="protein sequence ID" value="TVU13031.1"/>
    <property type="molecule type" value="Genomic_DNA"/>
</dbReference>
<comment type="caution">
    <text evidence="2">The sequence shown here is derived from an EMBL/GenBank/DDBJ whole genome shotgun (WGS) entry which is preliminary data.</text>
</comment>
<evidence type="ECO:0000256" key="1">
    <source>
        <dbReference type="SAM" id="MobiDB-lite"/>
    </source>
</evidence>
<name>A0A5J9TQS3_9POAL</name>
<gene>
    <name evidence="2" type="ORF">EJB05_46703</name>
</gene>
<dbReference type="AlphaFoldDB" id="A0A5J9TQS3"/>
<feature type="compositionally biased region" description="Polar residues" evidence="1">
    <location>
        <begin position="112"/>
        <end position="125"/>
    </location>
</feature>
<proteinExistence type="predicted"/>
<feature type="non-terminal residue" evidence="2">
    <location>
        <position position="1"/>
    </location>
</feature>
<sequence>LKLQADAAKFQLLQGLLRALTTTTSPGVDLMALLAGGLPATQHAGVDQLLGTSSRLHQYDGLLNLPALTTVPAVSTQGMMSSAFAGLLNGFGSPAAAAGSSPLAGDGLSSSTTDQLGHSGASGSNMTAAMAPPLVAAAAADECGGGATPCEETPASSPFEGLESLNLDDLNSDSWKDLLEQMSWFNPNEM</sequence>
<keyword evidence="3" id="KW-1185">Reference proteome</keyword>
<accession>A0A5J9TQS3</accession>
<evidence type="ECO:0000313" key="2">
    <source>
        <dbReference type="EMBL" id="TVU13031.1"/>
    </source>
</evidence>